<dbReference type="EMBL" id="KY110739">
    <property type="protein sequence ID" value="ARO38273.1"/>
    <property type="molecule type" value="Genomic_RNA"/>
</dbReference>
<organism evidence="2">
    <name type="scientific">Citrus jingmen-like virus</name>
    <dbReference type="NCBI Taxonomy" id="1983763"/>
    <lineage>
        <taxon>Viruses</taxon>
    </lineage>
</organism>
<evidence type="ECO:0000313" key="2">
    <source>
        <dbReference type="EMBL" id="ARO38273.1"/>
    </source>
</evidence>
<protein>
    <submittedName>
        <fullName evidence="2">Nonstructural protein 2</fullName>
    </submittedName>
</protein>
<dbReference type="SUPFAM" id="SSF52540">
    <property type="entry name" value="P-loop containing nucleoside triphosphate hydrolases"/>
    <property type="match status" value="1"/>
</dbReference>
<evidence type="ECO:0000256" key="1">
    <source>
        <dbReference type="SAM" id="MobiDB-lite"/>
    </source>
</evidence>
<sequence>MSVTSSHRDIETQARLLKRYHEYLNKNYTGGVERFFSPTGALDRFQRSVAVTAQRARAHVFARDVDDAASKLETAVEGGDGVYDLSSEPGAGKTSVLPFRFASKKVVVALPTPFEAWAAFQMATGRCSLRLKGLRLGEERSDVCYMDSYMAANMVLSEFVDYDILMVDECDSGKGVTKFLSEVKVKGKLIIRMSASHGRTASGPSRAFEVTEDNSLPDPRNGISAFVDSVKPKLGKRTLITMPDAQSAEEVAVLVPGSKLVTSRSGLECLAECIVDQSDDAVFVSDDVCARSLNLNLDVFADSQLVTEHGVTRHLTKEELYQRMGRVGRNKPGWYLSPGLATISLRESEADVLRSNIVRSLAGVDQSGPVGRHVSLAEAESLLCSSVEPITIHRFKAEEPLPALMELPTIMPPPVKERRSSKSSSRSGGSEGKSKVSAPGWMGWLMPNAVEEVHGKTYYVSDVVERERVHRPAMQRGSHRRTVRHSRDVAEAFGELALAPSAPYAVQHAPRQAASYVPMALPKSPPTVDLTQLSYQMNWPEAIRDCVERGSDLPTIVPPGNWRHTSAGGLGCDWFARLEALAVGDFTFVESELEVVCRAWNKLVAASWVRRSPGLSSKELDESRLEFCVRYFQSYYTMLMV</sequence>
<dbReference type="Gene3D" id="3.40.50.300">
    <property type="entry name" value="P-loop containing nucleotide triphosphate hydrolases"/>
    <property type="match status" value="1"/>
</dbReference>
<feature type="region of interest" description="Disordered" evidence="1">
    <location>
        <begin position="408"/>
        <end position="437"/>
    </location>
</feature>
<reference evidence="2" key="1">
    <citation type="journal article" date="2017" name="Viruses">
        <title>Deep Sequencing Analysis of RNAs from Citrus Plants Grown in a Citrus Sudden Death-Affected Area Reveals Diverse Known and Putative Novel Viruses.</title>
        <authorList>
            <person name="Matsumura E.E."/>
            <person name="Coletta-Filho H.D."/>
            <person name="Nouri S."/>
            <person name="Falk B.W."/>
            <person name="Nerva L."/>
            <person name="Oliveira T.S."/>
            <person name="Dorta S.O."/>
            <person name="Machado M.A."/>
        </authorList>
    </citation>
    <scope>NUCLEOTIDE SEQUENCE</scope>
    <source>
        <strain evidence="2">CSNS01</strain>
    </source>
</reference>
<proteinExistence type="predicted"/>
<name>A0A1W6QDW3_9VIRU</name>
<accession>A0A1W6QDW3</accession>
<dbReference type="InterPro" id="IPR027417">
    <property type="entry name" value="P-loop_NTPase"/>
</dbReference>